<gene>
    <name evidence="5" type="ORF">D6850_04305</name>
</gene>
<keyword evidence="1" id="KW-0285">Flavoprotein</keyword>
<evidence type="ECO:0000256" key="2">
    <source>
        <dbReference type="ARBA" id="ARBA00022827"/>
    </source>
</evidence>
<dbReference type="FunFam" id="3.30.465.10:FF:000017">
    <property type="entry name" value="Xanthine dehydrogenase, FAD binding subunit"/>
    <property type="match status" value="1"/>
</dbReference>
<dbReference type="PROSITE" id="PS51387">
    <property type="entry name" value="FAD_PCMH"/>
    <property type="match status" value="1"/>
</dbReference>
<name>A0A3A8AXZ0_9RHOB</name>
<dbReference type="InterPro" id="IPR002346">
    <property type="entry name" value="Mopterin_DH_FAD-bd"/>
</dbReference>
<dbReference type="Gene3D" id="3.30.390.50">
    <property type="entry name" value="CO dehydrogenase flavoprotein, C-terminal domain"/>
    <property type="match status" value="1"/>
</dbReference>
<organism evidence="5 6">
    <name type="scientific">Roseovarius spongiae</name>
    <dbReference type="NCBI Taxonomy" id="2320272"/>
    <lineage>
        <taxon>Bacteria</taxon>
        <taxon>Pseudomonadati</taxon>
        <taxon>Pseudomonadota</taxon>
        <taxon>Alphaproteobacteria</taxon>
        <taxon>Rhodobacterales</taxon>
        <taxon>Roseobacteraceae</taxon>
        <taxon>Roseovarius</taxon>
    </lineage>
</organism>
<evidence type="ECO:0000313" key="5">
    <source>
        <dbReference type="EMBL" id="RKF16767.1"/>
    </source>
</evidence>
<dbReference type="InterPro" id="IPR016167">
    <property type="entry name" value="FAD-bd_PCMH_sub1"/>
</dbReference>
<dbReference type="AlphaFoldDB" id="A0A3A8AXZ0"/>
<evidence type="ECO:0000313" key="6">
    <source>
        <dbReference type="Proteomes" id="UP000281128"/>
    </source>
</evidence>
<dbReference type="InterPro" id="IPR036318">
    <property type="entry name" value="FAD-bd_PCMH-like_sf"/>
</dbReference>
<dbReference type="Proteomes" id="UP000281128">
    <property type="component" value="Unassembled WGS sequence"/>
</dbReference>
<dbReference type="PANTHER" id="PTHR42659:SF2">
    <property type="entry name" value="XANTHINE DEHYDROGENASE SUBUNIT C-RELATED"/>
    <property type="match status" value="1"/>
</dbReference>
<dbReference type="GO" id="GO:0071949">
    <property type="term" value="F:FAD binding"/>
    <property type="evidence" value="ECO:0007669"/>
    <property type="project" value="InterPro"/>
</dbReference>
<dbReference type="InterPro" id="IPR016169">
    <property type="entry name" value="FAD-bd_PCMH_sub2"/>
</dbReference>
<dbReference type="InterPro" id="IPR005107">
    <property type="entry name" value="CO_DH_flav_C"/>
</dbReference>
<dbReference type="SUPFAM" id="SSF55447">
    <property type="entry name" value="CO dehydrogenase flavoprotein C-terminal domain-like"/>
    <property type="match status" value="1"/>
</dbReference>
<keyword evidence="6" id="KW-1185">Reference proteome</keyword>
<sequence length="267" mass="27530">MYETRYHKPATIDDAAALLSGNDEAMLLAGGQTLLPTMKQHLAAPGDLVDIRGIDGMAGIRAEGDTLVIGAATTHADVARSDAVRKHCPALAELAEGIGDAAVRNMGTIGGSLANNDPSACYPAALLALGGTVVTNTREITADDFFEGLFTTALDEGEIITAVRFPAVKKAAYAKFAQPASRFALVAVFVADGPGGVRVAVTGAGEDGVFRHEGLEAALSGDWSAAALDDVEISEDGLMSDFHGSADYRANLIRAMAKRAAEAASAR</sequence>
<proteinExistence type="predicted"/>
<accession>A0A3A8AXZ0</accession>
<dbReference type="GO" id="GO:0016491">
    <property type="term" value="F:oxidoreductase activity"/>
    <property type="evidence" value="ECO:0007669"/>
    <property type="project" value="UniProtKB-KW"/>
</dbReference>
<evidence type="ECO:0000256" key="1">
    <source>
        <dbReference type="ARBA" id="ARBA00022630"/>
    </source>
</evidence>
<dbReference type="RefSeq" id="WP_121164094.1">
    <property type="nucleotide sequence ID" value="NZ_RAPE01000001.1"/>
</dbReference>
<evidence type="ECO:0000259" key="4">
    <source>
        <dbReference type="PROSITE" id="PS51387"/>
    </source>
</evidence>
<dbReference type="OrthoDB" id="9793944at2"/>
<feature type="domain" description="FAD-binding PCMH-type" evidence="4">
    <location>
        <begin position="1"/>
        <end position="170"/>
    </location>
</feature>
<dbReference type="SUPFAM" id="SSF56176">
    <property type="entry name" value="FAD-binding/transporter-associated domain-like"/>
    <property type="match status" value="1"/>
</dbReference>
<dbReference type="InterPro" id="IPR051312">
    <property type="entry name" value="Diverse_Substr_Oxidored"/>
</dbReference>
<dbReference type="EMBL" id="RAPE01000001">
    <property type="protein sequence ID" value="RKF16767.1"/>
    <property type="molecule type" value="Genomic_DNA"/>
</dbReference>
<keyword evidence="2" id="KW-0274">FAD</keyword>
<comment type="caution">
    <text evidence="5">The sequence shown here is derived from an EMBL/GenBank/DDBJ whole genome shotgun (WGS) entry which is preliminary data.</text>
</comment>
<dbReference type="Pfam" id="PF00941">
    <property type="entry name" value="FAD_binding_5"/>
    <property type="match status" value="1"/>
</dbReference>
<reference evidence="5 6" key="1">
    <citation type="submission" date="2018-09" db="EMBL/GenBank/DDBJ databases">
        <title>Roseovarius spongiae sp. nov., isolated from a marine sponge.</title>
        <authorList>
            <person name="Zhuang L."/>
            <person name="Luo L."/>
        </authorList>
    </citation>
    <scope>NUCLEOTIDE SEQUENCE [LARGE SCALE GENOMIC DNA]</scope>
    <source>
        <strain evidence="5 6">HN-E21</strain>
    </source>
</reference>
<dbReference type="Gene3D" id="3.30.465.10">
    <property type="match status" value="1"/>
</dbReference>
<dbReference type="Gene3D" id="3.30.43.10">
    <property type="entry name" value="Uridine Diphospho-n-acetylenolpyruvylglucosamine Reductase, domain 2"/>
    <property type="match status" value="1"/>
</dbReference>
<dbReference type="PANTHER" id="PTHR42659">
    <property type="entry name" value="XANTHINE DEHYDROGENASE SUBUNIT C-RELATED"/>
    <property type="match status" value="1"/>
</dbReference>
<evidence type="ECO:0000256" key="3">
    <source>
        <dbReference type="ARBA" id="ARBA00023002"/>
    </source>
</evidence>
<dbReference type="InterPro" id="IPR036683">
    <property type="entry name" value="CO_DH_flav_C_dom_sf"/>
</dbReference>
<protein>
    <submittedName>
        <fullName evidence="5">Xanthine dehydrogenase family protein subunit M</fullName>
    </submittedName>
</protein>
<dbReference type="InterPro" id="IPR016166">
    <property type="entry name" value="FAD-bd_PCMH"/>
</dbReference>
<keyword evidence="3" id="KW-0560">Oxidoreductase</keyword>
<dbReference type="SMART" id="SM01092">
    <property type="entry name" value="CO_deh_flav_C"/>
    <property type="match status" value="1"/>
</dbReference>